<sequence length="4620" mass="512141">MLEEHVAYYLEKYLGNYVKGLSKEALKISVWQGNVELTNMQLKPEALNALKLPIKVKAGFLGSVKLKVPWSRLGQEPVIVELDRIFVLAEPATDVEGGDADAVQDAKNARVKEDETKFVTAKQEESRKQELNNSSWLGSLISTIIGNLKLSITNIHIRYEDTESNPGHPFAVGMTLAKLAAVTVDDDGKETFVTGGSLDRIQKSGELNRLSFYFDTDSEPWPTDKPWEQFLPPEWSKVNDIVKEGETPSWIQRRHNYLLEPVAGTAQYFKLGNEDSRSPDRPAQKAVVILDDVTISLSERQYRDVLKLTENISTFSKRVQYAHYRPNVGVKEDARAWWQYSITAIMELQKKASGQMSWKQMLRLSHMRKQYVSKYVAALQANPDKITIDNNKEIQNLDRELDAGIILQWRMLAHTYVDQTRAEDAKRQQEEQAKGSWWLFGWGAQATNADSEGRPFTDEDWEQVNKIIGYQEGKPSMVVPGEDPPNMLHTVVEVRMNHNATKLLSANSTNILELSSEDLNCGIKLYPVAKSFDVKLASYKISCPEGLLGESATHEKAVNATFVLKPLEGNLDWKLAAKAAPCYVTVLKPAIDRVVAFFSSKEAVSQSVALETAAALQMTLDEVSKNAQQQLNQALKDKPKFSLDLDIAAPKITIPTDFFPDGKNQCKLLVDLGYLTLQTEVSDATQEELDLYMRFRIWLSDVSAFLVDGDFSWHKNYNMDATAGKLRLTDKESREEGTWNGSGGLKSVAGEISVNGVNGGDVKIENGAGAIKIYEKSESGKCNSDVGFNFWPVLEKTGMAVALQQICVPHSLYASTRVAVRVPSLGFQFSPARFHRLMQVLKVFQSSPDDAEDSSIRPWDPADFEGQMSVLSWKGVGHREAVWQHRYGALAGPFLYLLESSSSQSYKYCASLIGKQVFNVPPESVGDVQNVLAVCDAGQFNNKVAESVGALLLRFEDEASLYAWQGRLSRAIYGASAPGLVTMMGSSNKNDNPTQVLQNSEGNEKMTLAAHETFYFVGALDELKIVISNSAEVDHTSRKFLLEPEKPLLEFRAIGSKVEFLMKQFDMQVGAVLESLVVEDKYHGHVSSSCRYLARSYIKESKKAHKNKKGGTKVSQSRNSDNPEQQQQPKSKSLTETTRAGGNSSSQPAVAHKGRSSDDRFFDATEDLAESDDGSRSPLRRRSFNRAAVIFYDAEEGSEDMEREPPSFKREVGLLPGTTAASSSPADELLRSKSLQTFVKAQVIISSQESPEYANIDKEVRVGLSTLSFYCNRPTLIALMDLGTAITADVEEQPPPEESTQPAAGPTSTAGGGYSTDLVSTIDTSVIEDVDEDGNPKVPYERKDSVVKGLLGQGKDRVMFLLVVNMDLAQIVLNSDDGSQLATLSQENLHTEVKLYPASWGIKAALGNLRISDDGVDDAHQPYQYICDMRDPQGTSFIELEIVSFNADDEDYEGYEFSITGKMSELRIVFLNRFIQEVLAYGMGLIPPSSGEVLVKLKDRVTDVEKLFTQSEIEGQPSLKIDLSLMKPIIIMPRSSHSTDFLELDILHINIRSTSEWYGGSKDELGAVRLETMTLEIEDLHLVVGVGGQTGEGIIQEANGFSLVLRRPLRDLWHQVPAADLSVKIEELKAALSDKEYQVITECAISNMAETPNLPPSLFPSKEEATDKINKEKQIVLEESPPPRRLSSDSNVVTNEAHGCSTEETVPEISGSSANTAASLASENAHTTVKIGIVIDLVQLSLFVGGSRDNTLASIQVSGVWASLKQNSVEEMMVMATLERFSVKDDREGTDPEMCYMIGSADDRESNNLLGVAAATTIINNPQNEILENNNKSGTVMDTPSSNKFRSALTMLVMDAKISPTLQLISVRMQRPRLLVAFDFLLAVAEFFIPSVHAILSEGKGDENPLDMTGGIFLSEPAHKQAHKDVEISPSKPLVADCDTVNEYVYDGQGNHLRLLNRNGTDLSEFSPEALIFIGDGKRLIFRNIIIQNGDFLDSCISLGSNSSYSASEDDGVFFEGPPEGSMDESTKHSTSTNKGQEAEAEDKPPTELLFDLQAIGPELTFYDSLRRPAEPLLVPERLVRARMNAFSRLCLRGEDLELNANLNAFTMESSSGVSVVEPFDATVKYSKVSGKQNIHVSMSEIYSNFSFSILQLILRLQDDVMAFMRITSEQITVECSEFDRIWVDDRPEEKSGGRNIAFWRPRPPPGFAVLGDCFTPRNEIPSKGVLALNMGLARVKRPVDFKLVWSSFDLSSSLHRGMNANGSANSLYGVVMAEEGLSGSNRADGKSFLDEDGEDQEQECSVWLPIPSPGYVALGCVASRGHEPPSPTTALCVLATLVTPCSMKDCIYVSTQNLNETFEHQKQWAFWRVDNSIGSFFTQSGLDTAIKYKAYEIRHVINNYKPYIVHETEPATAVSRQLSGTTPDLDVLQQEGTPSQDIQRDESGVVVSQGLSSGRSYEKVARFKLIWWDKGSGSRDGVSIWRPIVPPGCAMLGDLAVQGYEPPSIGLVLNDTLEGGLLAKPLRFQERGQISKRRGMEGVSFWYPVAPPGYVAMGCIASKSSVPEPDGVNHVCCVRNVLVTRVNFTAHSIWDSSTLRHGNEELSIWPVENEANTFFARPGRKRPPKRLALDLADFRKVTRPDNLTVDAEIKRISATFFDDFGGLMAPLVEFSVSGIQASVHGRMEALSSTTNFTLSATTYNGKYDAWEPLIEPCDTFVRFEYKSHPTDKVLPTESQIRVNTSSDLNVNVSTANMNLFLEAYASWTNLSRIEEGSKQQLIQRALNRKPSRLSIAKSLSGAPHNGNKGFNIVNHNELGEQLFLRVIEANGRPKIVPLPPGGTASVKLPTSRSMQDPGTKESLRRSPVKYIALRIGSAELPEEEGLGGREFMAAVRVVPSAPTSDNRELLYQSARTRCVNPDKDNRGGRIYVHWDEIFVFEVQPGDMNKAEIVVTDLAQGAAVGFCSIPLSENSGKNKFAPHYNVQSEGPVPRSSLELTPVKLLAPRGQRSTENNSEEKKQQIDCGEINLAQYFFSVSADQDMSADGLLGGEDSGSHKPGMIEVSPSERGPWTQVGLNYALGPAPWYMGNTTLASEIVVVEGVKHLIVRTLVQLSNDTDFFLDVRLCPDFLLEGGSGLDPIEVDVDETGAFVEEEVFEDERYQPLAGWGKVDPPLAWEWTSEWHVDKVGPVDQDGWAYGFDFWSLKTWPPAQGSENAMSFIRRRRWVRSRQRIGKEKSKCILLGILEPGTTIPFPLKSLFHRCCVSVGVWLVQVRPHLGGMSPSLTHNWSQVAPSKARTEMSLRRSATKLFRVRSLTETEELLLCPAEAGSSNTTPGKDIWFCLESKATEIGKNARLEPIQDWCLKISAPLMLENLLPVPCEYMVSEKSTGRGPIVRDRGIANPGEITFAFHADLRKALYLTWIPQGNWHPKKDAVLISHPYRELANHITVDNAVTGRSVQQSNEEKSNATKVIQLYVPYWLDTKKCPPLKYKLVAIGQHADKKGEYTGDLGLRKLKALSADAAADLDQMENSPTMLSSFDCRSLELSVALANSAEAVFGPGTPLQALDEADGSVELHAIDDEGSYFRFLVTTTSSPFHSGQTKVVRIRPYMTFTNRLGQELILRQNSVNQARTLKASDSRVSFPFQETENPIMLQIQLAGSQWSHPFAIQKEESLHLMIRHDNGLRQSVQVDVRGYEDGSRFLVFFRLGSSRGPYRIENRTKFRRIKFRQAGLDEEAWQTLRPHSTTSFAWEHPQGLQLLEVVADGMEASDALKYDINKIGNQPVLTFDGVTSSSVCVHVLELGEIKAVRFFDQELEVVDAGSSSNKEGKEILLAQEGSAEPVQEDEVKRDVPSQLEIVFGIEKFGLSVIDHKPQEILFLSLQKVGITYSAGLGQENISRLKVMVRYIQLDNQLPLAAMPVLLAPETGDENEESVVKATINVYNDNSNVIAVYPYIGIRVTQSAWQINVHEPIIWAVMEMVNNLHLDRLSSDSDVVQVDPEIRIELIDVSEVRLKLTLETAPEQRPRGTLGIWSPVVTTIGNISKMPIHFSSVFHEYRYMRKSQVMPAILNRVRRDLIHQPLQLLIGVNVLGMTSSTLGTLSRGAAELSGDGKFLRLRSKQERSRIIGGVSDGLLQGTEALARGFAYGFRGVVTKPVYSARQNGVAGFFSGLGKAAVGVVVQPVSGALDFVALTVNGVGTSCTNCFDIFEHKPKFGPARLPRAICGDGILRPYDEQTAYGQAILRLAQSGAYFGSKDVFKEPAKFAWSDFYQDHFPLPKNKILMLTNRRIMMLRTASHEKGSDLTLSDPCTILWEVQWGNILAMEVATGPSDELPCHVLIHLRYSTKSFAHVIHCYRPDENRYPQASYIYQVVYHQWRALGAGHNLPPSKVQWKKLEQQDSTSLCWSEDVGESSASAASSPALAYECSEGFKKEVVLFEQVWTTDREPSRQCSFCCMGSAGNEKCTIWRPIALEGYVSVGDVAYVGKHPPTIVMTYKNGKGRFAQPTGFDLVWRNWKDGVNDPISIWMPRAPEGYVALGCVAVPDYKEPENDSVWCVHSDLTEEAELEEYPVYHAPSDSPWHCFLYPVNSDSLTFMAMREQKHSGSPVPHRIISGILHEIQS</sequence>
<evidence type="ECO:0000313" key="6">
    <source>
        <dbReference type="EMBL" id="CAK9270558.1"/>
    </source>
</evidence>
<feature type="region of interest" description="Disordered" evidence="4">
    <location>
        <begin position="2005"/>
        <end position="2047"/>
    </location>
</feature>
<dbReference type="InterPro" id="IPR006614">
    <property type="entry name" value="Peroxin/Ferlin"/>
</dbReference>
<reference evidence="6" key="1">
    <citation type="submission" date="2024-02" db="EMBL/GenBank/DDBJ databases">
        <authorList>
            <consortium name="ELIXIR-Norway"/>
            <consortium name="Elixir Norway"/>
        </authorList>
    </citation>
    <scope>NUCLEOTIDE SEQUENCE</scope>
</reference>
<evidence type="ECO:0000256" key="4">
    <source>
        <dbReference type="SAM" id="MobiDB-lite"/>
    </source>
</evidence>
<organism evidence="6 7">
    <name type="scientific">Sphagnum jensenii</name>
    <dbReference type="NCBI Taxonomy" id="128206"/>
    <lineage>
        <taxon>Eukaryota</taxon>
        <taxon>Viridiplantae</taxon>
        <taxon>Streptophyta</taxon>
        <taxon>Embryophyta</taxon>
        <taxon>Bryophyta</taxon>
        <taxon>Sphagnophytina</taxon>
        <taxon>Sphagnopsida</taxon>
        <taxon>Sphagnales</taxon>
        <taxon>Sphagnaceae</taxon>
        <taxon>Sphagnum</taxon>
    </lineage>
</organism>
<comment type="similarity">
    <text evidence="1">Belongs to the VPS13 family.</text>
</comment>
<dbReference type="InterPro" id="IPR056748">
    <property type="entry name" value="VPS13-like_C"/>
</dbReference>
<keyword evidence="3" id="KW-0445">Lipid transport</keyword>
<name>A0ABP0WUP0_9BRYO</name>
<dbReference type="PANTHER" id="PTHR16166:SF137">
    <property type="entry name" value="PLECKSTRIN HOMOLOGY (PH) DOMAIN-CONTAINING PROTEIN"/>
    <property type="match status" value="1"/>
</dbReference>
<dbReference type="EMBL" id="OZ020098">
    <property type="protein sequence ID" value="CAK9270558.1"/>
    <property type="molecule type" value="Genomic_DNA"/>
</dbReference>
<feature type="region of interest" description="Disordered" evidence="4">
    <location>
        <begin position="1291"/>
        <end position="1315"/>
    </location>
</feature>
<evidence type="ECO:0000256" key="1">
    <source>
        <dbReference type="ARBA" id="ARBA00006545"/>
    </source>
</evidence>
<evidence type="ECO:0000256" key="3">
    <source>
        <dbReference type="ARBA" id="ARBA00023055"/>
    </source>
</evidence>
<evidence type="ECO:0000259" key="5">
    <source>
        <dbReference type="SMART" id="SM00694"/>
    </source>
</evidence>
<dbReference type="Pfam" id="PF25037">
    <property type="entry name" value="VPS13_C"/>
    <property type="match status" value="1"/>
</dbReference>
<gene>
    <name evidence="6" type="ORF">CSSPJE1EN1_LOCUS16036</name>
</gene>
<dbReference type="InterPro" id="IPR026854">
    <property type="entry name" value="VPS13_N"/>
</dbReference>
<proteinExistence type="inferred from homology"/>
<dbReference type="Pfam" id="PF25036">
    <property type="entry name" value="VPS13_VAB"/>
    <property type="match status" value="1"/>
</dbReference>
<dbReference type="PANTHER" id="PTHR16166">
    <property type="entry name" value="VACUOLAR PROTEIN SORTING-ASSOCIATED PROTEIN VPS13"/>
    <property type="match status" value="1"/>
</dbReference>
<feature type="compositionally biased region" description="Polar residues" evidence="4">
    <location>
        <begin position="1114"/>
        <end position="1148"/>
    </location>
</feature>
<dbReference type="InterPro" id="IPR026847">
    <property type="entry name" value="VPS13"/>
</dbReference>
<keyword evidence="2" id="KW-0813">Transport</keyword>
<dbReference type="SMART" id="SM00694">
    <property type="entry name" value="DysFC"/>
    <property type="match status" value="1"/>
</dbReference>
<feature type="domain" description="Peroxin/Ferlin" evidence="5">
    <location>
        <begin position="3192"/>
        <end position="3230"/>
    </location>
</feature>
<dbReference type="InterPro" id="IPR009543">
    <property type="entry name" value="VPS13_VAB"/>
</dbReference>
<feature type="compositionally biased region" description="Low complexity" evidence="4">
    <location>
        <begin position="1298"/>
        <end position="1309"/>
    </location>
</feature>
<feature type="region of interest" description="Disordered" evidence="4">
    <location>
        <begin position="2832"/>
        <end position="2858"/>
    </location>
</feature>
<dbReference type="Pfam" id="PF06101">
    <property type="entry name" value="Vps62"/>
    <property type="match status" value="2"/>
</dbReference>
<evidence type="ECO:0000313" key="7">
    <source>
        <dbReference type="Proteomes" id="UP001497444"/>
    </source>
</evidence>
<keyword evidence="7" id="KW-1185">Reference proteome</keyword>
<dbReference type="Pfam" id="PF12624">
    <property type="entry name" value="VPS13_N"/>
    <property type="match status" value="1"/>
</dbReference>
<dbReference type="SUPFAM" id="SSF50729">
    <property type="entry name" value="PH domain-like"/>
    <property type="match status" value="1"/>
</dbReference>
<feature type="region of interest" description="Disordered" evidence="4">
    <location>
        <begin position="1101"/>
        <end position="1158"/>
    </location>
</feature>
<dbReference type="InterPro" id="IPR009291">
    <property type="entry name" value="Vps62"/>
</dbReference>
<dbReference type="Proteomes" id="UP001497444">
    <property type="component" value="Chromosome 3"/>
</dbReference>
<accession>A0ABP0WUP0</accession>
<feature type="compositionally biased region" description="Basic residues" evidence="4">
    <location>
        <begin position="1102"/>
        <end position="1111"/>
    </location>
</feature>
<evidence type="ECO:0000256" key="2">
    <source>
        <dbReference type="ARBA" id="ARBA00022448"/>
    </source>
</evidence>
<protein>
    <recommendedName>
        <fullName evidence="5">Peroxin/Ferlin domain-containing protein</fullName>
    </recommendedName>
</protein>